<dbReference type="Pfam" id="PF05721">
    <property type="entry name" value="PhyH"/>
    <property type="match status" value="1"/>
</dbReference>
<dbReference type="Proteomes" id="UP000315252">
    <property type="component" value="Unassembled WGS sequence"/>
</dbReference>
<protein>
    <submittedName>
        <fullName evidence="2">Phytanoyl-CoA dioxygenase family protein</fullName>
    </submittedName>
</protein>
<organism evidence="2 3">
    <name type="scientific">Denitrobaculum tricleocarpae</name>
    <dbReference type="NCBI Taxonomy" id="2591009"/>
    <lineage>
        <taxon>Bacteria</taxon>
        <taxon>Pseudomonadati</taxon>
        <taxon>Pseudomonadota</taxon>
        <taxon>Alphaproteobacteria</taxon>
        <taxon>Rhodospirillales</taxon>
        <taxon>Rhodospirillaceae</taxon>
        <taxon>Denitrobaculum</taxon>
    </lineage>
</organism>
<evidence type="ECO:0000313" key="3">
    <source>
        <dbReference type="Proteomes" id="UP000315252"/>
    </source>
</evidence>
<dbReference type="GO" id="GO:0005506">
    <property type="term" value="F:iron ion binding"/>
    <property type="evidence" value="ECO:0007669"/>
    <property type="project" value="UniProtKB-ARBA"/>
</dbReference>
<dbReference type="OrthoDB" id="9791262at2"/>
<comment type="caution">
    <text evidence="2">The sequence shown here is derived from an EMBL/GenBank/DDBJ whole genome shotgun (WGS) entry which is preliminary data.</text>
</comment>
<keyword evidence="3" id="KW-1185">Reference proteome</keyword>
<gene>
    <name evidence="2" type="ORF">FKG95_11175</name>
</gene>
<dbReference type="PANTHER" id="PTHR20883:SF48">
    <property type="entry name" value="ECTOINE DIOXYGENASE"/>
    <property type="match status" value="1"/>
</dbReference>
<dbReference type="PANTHER" id="PTHR20883">
    <property type="entry name" value="PHYTANOYL-COA DIOXYGENASE DOMAIN CONTAINING 1"/>
    <property type="match status" value="1"/>
</dbReference>
<keyword evidence="2" id="KW-0223">Dioxygenase</keyword>
<dbReference type="Gene3D" id="2.60.120.620">
    <property type="entry name" value="q2cbj1_9rhob like domain"/>
    <property type="match status" value="1"/>
</dbReference>
<name>A0A545TU73_9PROT</name>
<dbReference type="GO" id="GO:0016706">
    <property type="term" value="F:2-oxoglutarate-dependent dioxygenase activity"/>
    <property type="evidence" value="ECO:0007669"/>
    <property type="project" value="UniProtKB-ARBA"/>
</dbReference>
<dbReference type="AlphaFoldDB" id="A0A545TU73"/>
<evidence type="ECO:0000256" key="1">
    <source>
        <dbReference type="ARBA" id="ARBA00001954"/>
    </source>
</evidence>
<proteinExistence type="predicted"/>
<sequence length="235" mass="26983">MAIDPGCMVCKTRWNCSMTHAIIQNVIPESVIQEYLKNIWEVNRYFNDSPTEFTLAGKTYDIANTLADKYRVHDFVVGPAQEFVGSERIFASGWQLRLDRPSNASELLEWHRDYDYFQKLGPRGCVAWIPLTQLSEESGGIEVANGSFTLENLTSEKKIKSWEGRKPHQVWECNYQGGDTITAMCNPGDIVFFDLLTPHRSLLNRSSKTRTTLQIRFFAWDENTNATRSDIEKMV</sequence>
<dbReference type="EMBL" id="VHSH01000003">
    <property type="protein sequence ID" value="TQV80711.1"/>
    <property type="molecule type" value="Genomic_DNA"/>
</dbReference>
<keyword evidence="2" id="KW-0560">Oxidoreductase</keyword>
<reference evidence="2 3" key="1">
    <citation type="submission" date="2019-06" db="EMBL/GenBank/DDBJ databases">
        <title>Whole genome sequence for Rhodospirillaceae sp. R148.</title>
        <authorList>
            <person name="Wang G."/>
        </authorList>
    </citation>
    <scope>NUCLEOTIDE SEQUENCE [LARGE SCALE GENOMIC DNA]</scope>
    <source>
        <strain evidence="2 3">R148</strain>
    </source>
</reference>
<dbReference type="SUPFAM" id="SSF51197">
    <property type="entry name" value="Clavaminate synthase-like"/>
    <property type="match status" value="1"/>
</dbReference>
<dbReference type="InterPro" id="IPR008775">
    <property type="entry name" value="Phytyl_CoA_dOase-like"/>
</dbReference>
<accession>A0A545TU73</accession>
<comment type="cofactor">
    <cofactor evidence="1">
        <name>Fe(2+)</name>
        <dbReference type="ChEBI" id="CHEBI:29033"/>
    </cofactor>
</comment>
<evidence type="ECO:0000313" key="2">
    <source>
        <dbReference type="EMBL" id="TQV80711.1"/>
    </source>
</evidence>